<reference evidence="10 11" key="1">
    <citation type="submission" date="2023-02" db="EMBL/GenBank/DDBJ databases">
        <title>Vibrio intestini sp. nov., a close relative of Vibrio cholerae isolated from the intestine of Healthy Culter dabryi.</title>
        <authorList>
            <person name="Wu N."/>
        </authorList>
    </citation>
    <scope>NUCLEOTIDE SEQUENCE [LARGE SCALE GENOMIC DNA]</scope>
    <source>
        <strain evidence="10 11">DSL-7</strain>
    </source>
</reference>
<evidence type="ECO:0000256" key="2">
    <source>
        <dbReference type="ARBA" id="ARBA00013489"/>
    </source>
</evidence>
<evidence type="ECO:0000256" key="5">
    <source>
        <dbReference type="ARBA" id="ARBA00022692"/>
    </source>
</evidence>
<evidence type="ECO:0000256" key="8">
    <source>
        <dbReference type="ARBA" id="ARBA00030855"/>
    </source>
</evidence>
<comment type="subcellular location">
    <subcellularLocation>
        <location evidence="1">Cell inner membrane</location>
        <topology evidence="1">Multi-pass membrane protein</topology>
    </subcellularLocation>
</comment>
<keyword evidence="4" id="KW-1003">Cell membrane</keyword>
<dbReference type="PANTHER" id="PTHR42925">
    <property type="entry name" value="MULTIDRUG AND TOXIN EFFLUX PROTEIN MATE FAMILY"/>
    <property type="match status" value="1"/>
</dbReference>
<feature type="transmembrane region" description="Helical" evidence="9">
    <location>
        <begin position="52"/>
        <end position="85"/>
    </location>
</feature>
<feature type="transmembrane region" description="Helical" evidence="9">
    <location>
        <begin position="290"/>
        <end position="307"/>
    </location>
</feature>
<dbReference type="Pfam" id="PF01554">
    <property type="entry name" value="MatE"/>
    <property type="match status" value="2"/>
</dbReference>
<keyword evidence="3" id="KW-0813">Transport</keyword>
<dbReference type="InterPro" id="IPR047135">
    <property type="entry name" value="YsiQ"/>
</dbReference>
<dbReference type="InterPro" id="IPR048279">
    <property type="entry name" value="MdtK-like"/>
</dbReference>
<feature type="transmembrane region" description="Helical" evidence="9">
    <location>
        <begin position="97"/>
        <end position="117"/>
    </location>
</feature>
<dbReference type="Proteomes" id="UP001216189">
    <property type="component" value="Unassembled WGS sequence"/>
</dbReference>
<accession>A0ABT5UWE5</accession>
<evidence type="ECO:0000313" key="11">
    <source>
        <dbReference type="Proteomes" id="UP001216189"/>
    </source>
</evidence>
<keyword evidence="6 9" id="KW-1133">Transmembrane helix</keyword>
<organism evidence="10 11">
    <name type="scientific">Vibrio chanodichtyis</name>
    <dbReference type="NCBI Taxonomy" id="3027932"/>
    <lineage>
        <taxon>Bacteria</taxon>
        <taxon>Pseudomonadati</taxon>
        <taxon>Pseudomonadota</taxon>
        <taxon>Gammaproteobacteria</taxon>
        <taxon>Vibrionales</taxon>
        <taxon>Vibrionaceae</taxon>
        <taxon>Vibrio</taxon>
    </lineage>
</organism>
<feature type="transmembrane region" description="Helical" evidence="9">
    <location>
        <begin position="15"/>
        <end position="32"/>
    </location>
</feature>
<dbReference type="PIRSF" id="PIRSF006603">
    <property type="entry name" value="DinF"/>
    <property type="match status" value="1"/>
</dbReference>
<proteinExistence type="predicted"/>
<feature type="transmembrane region" description="Helical" evidence="9">
    <location>
        <begin position="249"/>
        <end position="270"/>
    </location>
</feature>
<feature type="transmembrane region" description="Helical" evidence="9">
    <location>
        <begin position="137"/>
        <end position="157"/>
    </location>
</feature>
<feature type="transmembrane region" description="Helical" evidence="9">
    <location>
        <begin position="169"/>
        <end position="188"/>
    </location>
</feature>
<keyword evidence="11" id="KW-1185">Reference proteome</keyword>
<evidence type="ECO:0000256" key="9">
    <source>
        <dbReference type="SAM" id="Phobius"/>
    </source>
</evidence>
<comment type="caution">
    <text evidence="10">The sequence shown here is derived from an EMBL/GenBank/DDBJ whole genome shotgun (WGS) entry which is preliminary data.</text>
</comment>
<dbReference type="InterPro" id="IPR002528">
    <property type="entry name" value="MATE_fam"/>
</dbReference>
<sequence>MSVVSHVLSHMRGDFFRRLIAIALPITLQNIMFSSRGLVDVLMLGQLGEAEIAAVGVAARATFVTTIMLVGVTTGGALLTAQYWGAGDRKGVRESTALTWLVANFFALFTVLLFLFFPQQIMSLTTESEQVNALGSQYLIITALTMFAVACVSSMAVGLRAMHKPGVSTFFSGIGIVANVVLNWMLIFGHCGFPAMGIEGAAIATLLSCAIEVACLYSYLYGKQHLMAFGWLDIKAVLGWPKISRFLRLSLPTTFNFLAWAAGLFTYHAIMGQTGVQGLAALSVMTPVESISLSLLIGMSSAASVLVGNQLGAKNYQAVYYQAIGVTICSVIVGVLVAITLYTVQTPVLDAFSALSSETRALSEKFIVIMCIGIVLRSLPMMVIVGVLRAGGDVKYCLAQDMVAQWCIGIPLAAFAALVLKVDPEWIYWLFLTEELVKWGSSLHRMKSKRWMKNLIEN</sequence>
<evidence type="ECO:0000256" key="4">
    <source>
        <dbReference type="ARBA" id="ARBA00022475"/>
    </source>
</evidence>
<dbReference type="NCBIfam" id="TIGR00797">
    <property type="entry name" value="matE"/>
    <property type="match status" value="1"/>
</dbReference>
<evidence type="ECO:0000256" key="6">
    <source>
        <dbReference type="ARBA" id="ARBA00022989"/>
    </source>
</evidence>
<gene>
    <name evidence="10" type="ORF">PUN32_01850</name>
</gene>
<protein>
    <recommendedName>
        <fullName evidence="2">Multidrug resistance protein NorM</fullName>
    </recommendedName>
    <alternativeName>
        <fullName evidence="8">Na(+)/drug antiporter</fullName>
    </alternativeName>
</protein>
<dbReference type="EMBL" id="JARBFT010000001">
    <property type="protein sequence ID" value="MDE1513757.1"/>
    <property type="molecule type" value="Genomic_DNA"/>
</dbReference>
<evidence type="ECO:0000256" key="1">
    <source>
        <dbReference type="ARBA" id="ARBA00004429"/>
    </source>
</evidence>
<evidence type="ECO:0000313" key="10">
    <source>
        <dbReference type="EMBL" id="MDE1513757.1"/>
    </source>
</evidence>
<feature type="transmembrane region" description="Helical" evidence="9">
    <location>
        <begin position="319"/>
        <end position="342"/>
    </location>
</feature>
<keyword evidence="5 9" id="KW-0812">Transmembrane</keyword>
<dbReference type="PANTHER" id="PTHR42925:SF2">
    <property type="entry name" value="NA+ DRIVEN MULTIDRUG EFFLUX PUMP"/>
    <property type="match status" value="1"/>
</dbReference>
<name>A0ABT5UWE5_9VIBR</name>
<evidence type="ECO:0000256" key="3">
    <source>
        <dbReference type="ARBA" id="ARBA00022448"/>
    </source>
</evidence>
<keyword evidence="7 9" id="KW-0472">Membrane</keyword>
<feature type="transmembrane region" description="Helical" evidence="9">
    <location>
        <begin position="366"/>
        <end position="390"/>
    </location>
</feature>
<evidence type="ECO:0000256" key="7">
    <source>
        <dbReference type="ARBA" id="ARBA00023136"/>
    </source>
</evidence>
<feature type="transmembrane region" description="Helical" evidence="9">
    <location>
        <begin position="200"/>
        <end position="220"/>
    </location>
</feature>